<keyword evidence="3" id="KW-0949">S-adenosyl-L-methionine</keyword>
<dbReference type="SUPFAM" id="SSF102114">
    <property type="entry name" value="Radical SAM enzymes"/>
    <property type="match status" value="1"/>
</dbReference>
<feature type="domain" description="Radical SAM core" evidence="7">
    <location>
        <begin position="39"/>
        <end position="264"/>
    </location>
</feature>
<dbReference type="AlphaFoldDB" id="A0A0D7X444"/>
<evidence type="ECO:0000256" key="5">
    <source>
        <dbReference type="ARBA" id="ARBA00023004"/>
    </source>
</evidence>
<dbReference type="Gene3D" id="3.20.20.70">
    <property type="entry name" value="Aldolase class I"/>
    <property type="match status" value="1"/>
</dbReference>
<keyword evidence="2" id="KW-0004">4Fe-4S</keyword>
<comment type="caution">
    <text evidence="8">The sequence shown here is derived from an EMBL/GenBank/DDBJ whole genome shotgun (WGS) entry which is preliminary data.</text>
</comment>
<keyword evidence="4" id="KW-0479">Metal-binding</keyword>
<dbReference type="SFLD" id="SFLDG01386">
    <property type="entry name" value="main_SPASM_domain-containing"/>
    <property type="match status" value="1"/>
</dbReference>
<proteinExistence type="predicted"/>
<dbReference type="CDD" id="cd01335">
    <property type="entry name" value="Radical_SAM"/>
    <property type="match status" value="1"/>
</dbReference>
<dbReference type="Proteomes" id="UP000032534">
    <property type="component" value="Unassembled WGS sequence"/>
</dbReference>
<protein>
    <submittedName>
        <fullName evidence="8">Radical SAM protein</fullName>
    </submittedName>
</protein>
<dbReference type="GO" id="GO:0046872">
    <property type="term" value="F:metal ion binding"/>
    <property type="evidence" value="ECO:0007669"/>
    <property type="project" value="UniProtKB-KW"/>
</dbReference>
<keyword evidence="5" id="KW-0408">Iron</keyword>
<dbReference type="SFLD" id="SFLDS00029">
    <property type="entry name" value="Radical_SAM"/>
    <property type="match status" value="2"/>
</dbReference>
<keyword evidence="6" id="KW-0411">Iron-sulfur</keyword>
<evidence type="ECO:0000256" key="4">
    <source>
        <dbReference type="ARBA" id="ARBA00022723"/>
    </source>
</evidence>
<evidence type="ECO:0000256" key="2">
    <source>
        <dbReference type="ARBA" id="ARBA00022485"/>
    </source>
</evidence>
<evidence type="ECO:0000256" key="3">
    <source>
        <dbReference type="ARBA" id="ARBA00022691"/>
    </source>
</evidence>
<dbReference type="InterPro" id="IPR050377">
    <property type="entry name" value="Radical_SAM_PqqE_MftC-like"/>
</dbReference>
<name>A0A0D7X444_9BACL</name>
<dbReference type="SFLD" id="SFLDG01387">
    <property type="entry name" value="BtrN-like_SPASM_domain_contain"/>
    <property type="match status" value="1"/>
</dbReference>
<keyword evidence="9" id="KW-1185">Reference proteome</keyword>
<evidence type="ECO:0000259" key="7">
    <source>
        <dbReference type="PROSITE" id="PS51918"/>
    </source>
</evidence>
<dbReference type="InterPro" id="IPR007197">
    <property type="entry name" value="rSAM"/>
</dbReference>
<dbReference type="GO" id="GO:0051536">
    <property type="term" value="F:iron-sulfur cluster binding"/>
    <property type="evidence" value="ECO:0007669"/>
    <property type="project" value="UniProtKB-KW"/>
</dbReference>
<dbReference type="PATRIC" id="fig|159743.3.peg.1861"/>
<accession>A0A0D7X444</accession>
<dbReference type="InterPro" id="IPR013785">
    <property type="entry name" value="Aldolase_TIM"/>
</dbReference>
<evidence type="ECO:0000256" key="1">
    <source>
        <dbReference type="ARBA" id="ARBA00001966"/>
    </source>
</evidence>
<organism evidence="8 9">
    <name type="scientific">Paenibacillus terrae</name>
    <dbReference type="NCBI Taxonomy" id="159743"/>
    <lineage>
        <taxon>Bacteria</taxon>
        <taxon>Bacillati</taxon>
        <taxon>Bacillota</taxon>
        <taxon>Bacilli</taxon>
        <taxon>Bacillales</taxon>
        <taxon>Paenibacillaceae</taxon>
        <taxon>Paenibacillus</taxon>
    </lineage>
</organism>
<gene>
    <name evidence="8" type="ORF">QD47_08485</name>
</gene>
<sequence length="397" mass="47014">MQPKSNVLIDEKAFKLIKRNLKNASVSYRNATQDPTFKTDMPQTIGIKLTNRCNLRCTHCFEWNEEGYHHQMDKEEQNMDLAPDMLRQILSETKEAKSRLYMWGGEPMFHRRFDEILDVLAEDRREMTFCTNGLLIDKYLDRILDLSENLELLIAIEGFEREHDLIRGKGTFQKTMRQMDKLIELRDQGLYKGRVTVHAVINDNMIGRMYEFLQMLEDKRLDLVLLTFPWYISKETSLKMDDYFTQNFSWLRQLEEKNISSWHAFKYKINPDNIDPLMQELQRINERMWNIRVRYQPGLDYEEIDKFIHGEEMVSRCSNHCLALTSRTDILPDGKVMPCKFFSEFTIGSLREHSLKEIWNSDAYEKTRQTINHEGLTPVCSKCSVLYLHGAGSLKYI</sequence>
<evidence type="ECO:0000256" key="6">
    <source>
        <dbReference type="ARBA" id="ARBA00023014"/>
    </source>
</evidence>
<dbReference type="RefSeq" id="WP_044645724.1">
    <property type="nucleotide sequence ID" value="NZ_JTHP01000012.1"/>
</dbReference>
<dbReference type="InterPro" id="IPR034391">
    <property type="entry name" value="AdoMet-like_SPASM_containing"/>
</dbReference>
<comment type="cofactor">
    <cofactor evidence="1">
        <name>[4Fe-4S] cluster</name>
        <dbReference type="ChEBI" id="CHEBI:49883"/>
    </cofactor>
</comment>
<dbReference type="GO" id="GO:0003824">
    <property type="term" value="F:catalytic activity"/>
    <property type="evidence" value="ECO:0007669"/>
    <property type="project" value="InterPro"/>
</dbReference>
<dbReference type="PANTHER" id="PTHR11228:SF7">
    <property type="entry name" value="PQQA PEPTIDE CYCLASE"/>
    <property type="match status" value="1"/>
</dbReference>
<dbReference type="NCBIfam" id="TIGR04085">
    <property type="entry name" value="rSAM_more_4Fe4S"/>
    <property type="match status" value="1"/>
</dbReference>
<dbReference type="PROSITE" id="PS51918">
    <property type="entry name" value="RADICAL_SAM"/>
    <property type="match status" value="1"/>
</dbReference>
<dbReference type="Pfam" id="PF13186">
    <property type="entry name" value="SPASM"/>
    <property type="match status" value="1"/>
</dbReference>
<dbReference type="InterPro" id="IPR058240">
    <property type="entry name" value="rSAM_sf"/>
</dbReference>
<dbReference type="EMBL" id="JTHP01000012">
    <property type="protein sequence ID" value="KJD46009.1"/>
    <property type="molecule type" value="Genomic_DNA"/>
</dbReference>
<reference evidence="8 9" key="1">
    <citation type="submission" date="2014-11" db="EMBL/GenBank/DDBJ databases">
        <title>Draft Genome Sequences of Paenibacillus polymyxa NRRL B-30509 and Paenibacillus terrae NRRL B-30644, Strains from a Poultry Environment that Produce Tridecaptin A and Paenicidins.</title>
        <authorList>
            <person name="van Belkum M.J."/>
            <person name="Lohans C.T."/>
            <person name="Vederas J.C."/>
        </authorList>
    </citation>
    <scope>NUCLEOTIDE SEQUENCE [LARGE SCALE GENOMIC DNA]</scope>
    <source>
        <strain evidence="8 9">NRRL B-30644</strain>
    </source>
</reference>
<dbReference type="CDD" id="cd21109">
    <property type="entry name" value="SPASM"/>
    <property type="match status" value="1"/>
</dbReference>
<evidence type="ECO:0000313" key="8">
    <source>
        <dbReference type="EMBL" id="KJD46009.1"/>
    </source>
</evidence>
<dbReference type="PANTHER" id="PTHR11228">
    <property type="entry name" value="RADICAL SAM DOMAIN PROTEIN"/>
    <property type="match status" value="1"/>
</dbReference>
<dbReference type="InterPro" id="IPR023885">
    <property type="entry name" value="4Fe4S-binding_SPASM_dom"/>
</dbReference>
<dbReference type="OrthoDB" id="9810775at2"/>
<dbReference type="SFLD" id="SFLDG01067">
    <property type="entry name" value="SPASM/twitch_domain_containing"/>
    <property type="match status" value="2"/>
</dbReference>
<dbReference type="Pfam" id="PF04055">
    <property type="entry name" value="Radical_SAM"/>
    <property type="match status" value="1"/>
</dbReference>
<evidence type="ECO:0000313" key="9">
    <source>
        <dbReference type="Proteomes" id="UP000032534"/>
    </source>
</evidence>